<dbReference type="SUPFAM" id="SSF48403">
    <property type="entry name" value="Ankyrin repeat"/>
    <property type="match status" value="1"/>
</dbReference>
<dbReference type="InterPro" id="IPR036770">
    <property type="entry name" value="Ankyrin_rpt-contain_sf"/>
</dbReference>
<accession>A0A6J3M1X6</accession>
<keyword evidence="1" id="KW-1185">Reference proteome</keyword>
<dbReference type="InterPro" id="IPR002110">
    <property type="entry name" value="Ankyrin_rpt"/>
</dbReference>
<evidence type="ECO:0008006" key="3">
    <source>
        <dbReference type="Google" id="ProtNLM"/>
    </source>
</evidence>
<evidence type="ECO:0000313" key="1">
    <source>
        <dbReference type="Proteomes" id="UP000504637"/>
    </source>
</evidence>
<dbReference type="AlphaFoldDB" id="A0A6J3M1X6"/>
<dbReference type="Proteomes" id="UP000504637">
    <property type="component" value="Unplaced"/>
</dbReference>
<organism evidence="2">
    <name type="scientific">Dissoconium aciculare CBS 342.82</name>
    <dbReference type="NCBI Taxonomy" id="1314786"/>
    <lineage>
        <taxon>Eukaryota</taxon>
        <taxon>Fungi</taxon>
        <taxon>Dikarya</taxon>
        <taxon>Ascomycota</taxon>
        <taxon>Pezizomycotina</taxon>
        <taxon>Dothideomycetes</taxon>
        <taxon>Dothideomycetidae</taxon>
        <taxon>Mycosphaerellales</taxon>
        <taxon>Dissoconiaceae</taxon>
        <taxon>Dissoconium</taxon>
    </lineage>
</organism>
<reference evidence="2" key="2">
    <citation type="submission" date="2020-04" db="EMBL/GenBank/DDBJ databases">
        <authorList>
            <consortium name="NCBI Genome Project"/>
        </authorList>
    </citation>
    <scope>NUCLEOTIDE SEQUENCE</scope>
    <source>
        <strain evidence="2">CBS 342.82</strain>
    </source>
</reference>
<dbReference type="SMART" id="SM00248">
    <property type="entry name" value="ANK"/>
    <property type="match status" value="4"/>
</dbReference>
<name>A0A6J3M1X6_9PEZI</name>
<gene>
    <name evidence="2" type="ORF">K489DRAFT_371892</name>
</gene>
<protein>
    <recommendedName>
        <fullName evidence="3">Ankyrin</fullName>
    </recommendedName>
</protein>
<dbReference type="OrthoDB" id="3943694at2759"/>
<reference evidence="2" key="1">
    <citation type="submission" date="2020-01" db="EMBL/GenBank/DDBJ databases">
        <authorList>
            <consortium name="DOE Joint Genome Institute"/>
            <person name="Haridas S."/>
            <person name="Albert R."/>
            <person name="Binder M."/>
            <person name="Bloem J."/>
            <person name="Labutti K."/>
            <person name="Salamov A."/>
            <person name="Andreopoulos B."/>
            <person name="Baker S.E."/>
            <person name="Barry K."/>
            <person name="Bills G."/>
            <person name="Bluhm B.H."/>
            <person name="Cannon C."/>
            <person name="Castanera R."/>
            <person name="Culley D.E."/>
            <person name="Daum C."/>
            <person name="Ezra D."/>
            <person name="Gonzalez J.B."/>
            <person name="Henrissat B."/>
            <person name="Kuo A."/>
            <person name="Liang C."/>
            <person name="Lipzen A."/>
            <person name="Lutzoni F."/>
            <person name="Magnuson J."/>
            <person name="Mondo S."/>
            <person name="Nolan M."/>
            <person name="Ohm R."/>
            <person name="Pangilinan J."/>
            <person name="Park H.-J."/>
            <person name="Ramirez L."/>
            <person name="Alfaro M."/>
            <person name="Sun H."/>
            <person name="Tritt A."/>
            <person name="Yoshinaga Y."/>
            <person name="Zwiers L.-H."/>
            <person name="Turgeon B.G."/>
            <person name="Goodwin S.B."/>
            <person name="Spatafora J.W."/>
            <person name="Crous P.W."/>
            <person name="Grigoriev I.V."/>
        </authorList>
    </citation>
    <scope>NUCLEOTIDE SEQUENCE</scope>
    <source>
        <strain evidence="2">CBS 342.82</strain>
    </source>
</reference>
<dbReference type="RefSeq" id="XP_033457963.1">
    <property type="nucleotide sequence ID" value="XM_033603275.1"/>
</dbReference>
<dbReference type="GeneID" id="54361075"/>
<proteinExistence type="predicted"/>
<evidence type="ECO:0000313" key="2">
    <source>
        <dbReference type="RefSeq" id="XP_033457963.1"/>
    </source>
</evidence>
<reference evidence="2" key="3">
    <citation type="submission" date="2025-08" db="UniProtKB">
        <authorList>
            <consortium name="RefSeq"/>
        </authorList>
    </citation>
    <scope>IDENTIFICATION</scope>
    <source>
        <strain evidence="2">CBS 342.82</strain>
    </source>
</reference>
<dbReference type="Gene3D" id="1.25.40.20">
    <property type="entry name" value="Ankyrin repeat-containing domain"/>
    <property type="match status" value="1"/>
</dbReference>
<sequence length="476" mass="53379">MDEGQETILAHLTPSGEVDEGPIIQAAGESETTELKRLLDLAGRLPLKERKRFVLDFVWSEPLGGVWDTPLLRATRNERSDNVDILLRAGADPNGISTFWQETYSFRFRRVVVGDMDLRAEKYTNMTSRQVGSPETQLLPLAQEELDSRRDRSSRFWCGPEDLNLEYAPNGEALHSVALAGGTSKAILNRLLQAAISADNDDMLEVLLGRGLNPNTRSLIAGCQAFTPMEHAIRTGNIKAYRRLYAHPLADTSLLTPAYRIHILHLAVAQLRVDILEATKIPLSESLSTALGHTLGHIACLPFDETHLQLFSSKPYNPRLDFTLFAERHYQHISRLSEPDYPGPGDKDSIGIPRALPPVKERRSDLPDQIIFGPPSDQFSGAQAEVMKRLVQELGIEIVLIKDYLGNTPLHYLASARHVNDPLIAWFRDHTQGAYCWMETKNGYGYTPRDLWVDNVTVIEPGYSSGPHGFDWTWHC</sequence>